<comment type="pathway">
    <text evidence="2 14">Metabolic intermediate biosynthesis; chorismate biosynthesis; chorismate from D-erythrose 4-phosphate and phosphoenolpyruvate: step 5/7.</text>
</comment>
<dbReference type="PANTHER" id="PTHR20861:SF3">
    <property type="entry name" value="SHIKIMATE KINASE"/>
    <property type="match status" value="1"/>
</dbReference>
<dbReference type="GO" id="GO:0009423">
    <property type="term" value="P:chorismate biosynthetic process"/>
    <property type="evidence" value="ECO:0007669"/>
    <property type="project" value="UniProtKB-UniRule"/>
</dbReference>
<dbReference type="HAMAP" id="MF_00370">
    <property type="entry name" value="Shik_kinase_arch"/>
    <property type="match status" value="1"/>
</dbReference>
<dbReference type="InterPro" id="IPR006204">
    <property type="entry name" value="GHMP_kinase_N_dom"/>
</dbReference>
<dbReference type="EC" id="2.7.1.71" evidence="4 14"/>
<dbReference type="Pfam" id="PF00288">
    <property type="entry name" value="GHMP_kinases_N"/>
    <property type="match status" value="1"/>
</dbReference>
<gene>
    <name evidence="14" type="primary">aroK</name>
    <name evidence="16" type="ORF">A3L02_04725</name>
</gene>
<reference evidence="16 17" key="1">
    <citation type="submission" date="2016-03" db="EMBL/GenBank/DDBJ databases">
        <title>Complete genome sequence of Thermococcus celer.</title>
        <authorList>
            <person name="Oger P.M."/>
        </authorList>
    </citation>
    <scope>NUCLEOTIDE SEQUENCE [LARGE SCALE GENOMIC DNA]</scope>
    <source>
        <strain evidence="16 17">Vu 13</strain>
    </source>
</reference>
<accession>A0A218P4T6</accession>
<evidence type="ECO:0000256" key="12">
    <source>
        <dbReference type="ARBA" id="ARBA00023141"/>
    </source>
</evidence>
<dbReference type="GO" id="GO:0005524">
    <property type="term" value="F:ATP binding"/>
    <property type="evidence" value="ECO:0007669"/>
    <property type="project" value="UniProtKB-UniRule"/>
</dbReference>
<organism evidence="16 17">
    <name type="scientific">Thermococcus celer Vu 13 = JCM 8558</name>
    <dbReference type="NCBI Taxonomy" id="1293037"/>
    <lineage>
        <taxon>Archaea</taxon>
        <taxon>Methanobacteriati</taxon>
        <taxon>Methanobacteriota</taxon>
        <taxon>Thermococci</taxon>
        <taxon>Thermococcales</taxon>
        <taxon>Thermococcaceae</taxon>
        <taxon>Thermococcus</taxon>
    </lineage>
</organism>
<dbReference type="AlphaFoldDB" id="A0A218P4T6"/>
<sequence>MRCLKMCNSAVTVVNAFATGKGGAVGIDLRVSAKVKLIDEGVGGEIRVRRERFEDFSLVKAVVETIKDKFGLDFGVKVRIDSEIPVGKGLKSSSAVANALTGAILGELKIELPDIEVVKLGVEAAKRAGVTLTGAFDDACASYFGDLCLTDNRKLELLKREEVEKKSVVLLIPEETVLTSSLKNKNFKVLAPYVEEAFRLALMGEWEKALVLNGLVYGSFLGYDLEPVAKALEAGAIAGLSGKGPAMFAITEEPEKVADVWEDHGEVLITTLR</sequence>
<evidence type="ECO:0000313" key="17">
    <source>
        <dbReference type="Proteomes" id="UP000197156"/>
    </source>
</evidence>
<dbReference type="GO" id="GO:0005737">
    <property type="term" value="C:cytoplasm"/>
    <property type="evidence" value="ECO:0007669"/>
    <property type="project" value="UniProtKB-SubCell"/>
</dbReference>
<evidence type="ECO:0000256" key="7">
    <source>
        <dbReference type="ARBA" id="ARBA00022605"/>
    </source>
</evidence>
<keyword evidence="17" id="KW-1185">Reference proteome</keyword>
<evidence type="ECO:0000256" key="4">
    <source>
        <dbReference type="ARBA" id="ARBA00012154"/>
    </source>
</evidence>
<dbReference type="Proteomes" id="UP000197156">
    <property type="component" value="Chromosome"/>
</dbReference>
<evidence type="ECO:0000256" key="3">
    <source>
        <dbReference type="ARBA" id="ARBA00010202"/>
    </source>
</evidence>
<feature type="binding site" evidence="14">
    <location>
        <begin position="85"/>
        <end position="95"/>
    </location>
    <ligand>
        <name>ATP</name>
        <dbReference type="ChEBI" id="CHEBI:30616"/>
    </ligand>
</feature>
<keyword evidence="10 14" id="KW-0418">Kinase</keyword>
<dbReference type="GeneID" id="33324036"/>
<dbReference type="GO" id="GO:0009073">
    <property type="term" value="P:aromatic amino acid family biosynthetic process"/>
    <property type="evidence" value="ECO:0007669"/>
    <property type="project" value="UniProtKB-KW"/>
</dbReference>
<dbReference type="InterPro" id="IPR010189">
    <property type="entry name" value="SK_arc"/>
</dbReference>
<comment type="catalytic activity">
    <reaction evidence="13 14">
        <text>shikimate + ATP = 3-phosphoshikimate + ADP + H(+)</text>
        <dbReference type="Rhea" id="RHEA:13121"/>
        <dbReference type="ChEBI" id="CHEBI:15378"/>
        <dbReference type="ChEBI" id="CHEBI:30616"/>
        <dbReference type="ChEBI" id="CHEBI:36208"/>
        <dbReference type="ChEBI" id="CHEBI:145989"/>
        <dbReference type="ChEBI" id="CHEBI:456216"/>
        <dbReference type="EC" id="2.7.1.71"/>
    </reaction>
</comment>
<dbReference type="KEGG" id="tce:A3L02_04725"/>
<comment type="similarity">
    <text evidence="3 14">Belongs to the GHMP kinase family. Archaeal shikimate kinase subfamily.</text>
</comment>
<dbReference type="RefSeq" id="WP_394335151.1">
    <property type="nucleotide sequence ID" value="NZ_CP014854.1"/>
</dbReference>
<evidence type="ECO:0000256" key="5">
    <source>
        <dbReference type="ARBA" id="ARBA00013853"/>
    </source>
</evidence>
<feature type="domain" description="GHMP kinase N-terminal" evidence="15">
    <location>
        <begin position="58"/>
        <end position="145"/>
    </location>
</feature>
<dbReference type="PANTHER" id="PTHR20861">
    <property type="entry name" value="HOMOSERINE/4-DIPHOSPHOCYTIDYL-2-C-METHYL-D-ERYTHRITOL KINASE"/>
    <property type="match status" value="1"/>
</dbReference>
<evidence type="ECO:0000259" key="15">
    <source>
        <dbReference type="Pfam" id="PF00288"/>
    </source>
</evidence>
<evidence type="ECO:0000256" key="10">
    <source>
        <dbReference type="ARBA" id="ARBA00022777"/>
    </source>
</evidence>
<dbReference type="UniPathway" id="UPA00053">
    <property type="reaction ID" value="UER00088"/>
</dbReference>
<keyword evidence="6 14" id="KW-0963">Cytoplasm</keyword>
<evidence type="ECO:0000256" key="9">
    <source>
        <dbReference type="ARBA" id="ARBA00022741"/>
    </source>
</evidence>
<evidence type="ECO:0000256" key="1">
    <source>
        <dbReference type="ARBA" id="ARBA00004496"/>
    </source>
</evidence>
<keyword evidence="12 14" id="KW-0057">Aromatic amino acid biosynthesis</keyword>
<dbReference type="GO" id="GO:0008652">
    <property type="term" value="P:amino acid biosynthetic process"/>
    <property type="evidence" value="ECO:0007669"/>
    <property type="project" value="UniProtKB-KW"/>
</dbReference>
<keyword evidence="11 14" id="KW-0067">ATP-binding</keyword>
<protein>
    <recommendedName>
        <fullName evidence="5 14">Shikimate kinase</fullName>
        <shortName evidence="14">SK</shortName>
        <ecNumber evidence="4 14">2.7.1.71</ecNumber>
    </recommendedName>
</protein>
<proteinExistence type="inferred from homology"/>
<evidence type="ECO:0000256" key="11">
    <source>
        <dbReference type="ARBA" id="ARBA00022840"/>
    </source>
</evidence>
<evidence type="ECO:0000256" key="8">
    <source>
        <dbReference type="ARBA" id="ARBA00022679"/>
    </source>
</evidence>
<keyword evidence="9 14" id="KW-0547">Nucleotide-binding</keyword>
<dbReference type="InterPro" id="IPR020568">
    <property type="entry name" value="Ribosomal_Su5_D2-typ_SF"/>
</dbReference>
<dbReference type="SUPFAM" id="SSF54211">
    <property type="entry name" value="Ribosomal protein S5 domain 2-like"/>
    <property type="match status" value="1"/>
</dbReference>
<dbReference type="Gene3D" id="3.30.230.10">
    <property type="match status" value="1"/>
</dbReference>
<dbReference type="PIRSF" id="PIRSF005758">
    <property type="entry name" value="Shikimt_kin_arch"/>
    <property type="match status" value="1"/>
</dbReference>
<dbReference type="NCBIfam" id="TIGR01920">
    <property type="entry name" value="Shik_kin_archae"/>
    <property type="match status" value="1"/>
</dbReference>
<keyword evidence="8 14" id="KW-0808">Transferase</keyword>
<dbReference type="GO" id="GO:0004765">
    <property type="term" value="F:shikimate kinase activity"/>
    <property type="evidence" value="ECO:0007669"/>
    <property type="project" value="UniProtKB-UniRule"/>
</dbReference>
<evidence type="ECO:0000313" key="16">
    <source>
        <dbReference type="EMBL" id="ASI99926.1"/>
    </source>
</evidence>
<evidence type="ECO:0000256" key="6">
    <source>
        <dbReference type="ARBA" id="ARBA00022490"/>
    </source>
</evidence>
<evidence type="ECO:0000256" key="13">
    <source>
        <dbReference type="ARBA" id="ARBA00048567"/>
    </source>
</evidence>
<name>A0A218P4T6_THECE</name>
<comment type="subcellular location">
    <subcellularLocation>
        <location evidence="1 14">Cytoplasm</location>
    </subcellularLocation>
</comment>
<dbReference type="EMBL" id="CP014854">
    <property type="protein sequence ID" value="ASI99926.1"/>
    <property type="molecule type" value="Genomic_DNA"/>
</dbReference>
<keyword evidence="7 14" id="KW-0028">Amino-acid biosynthesis</keyword>
<dbReference type="InterPro" id="IPR014721">
    <property type="entry name" value="Ribsml_uS5_D2-typ_fold_subgr"/>
</dbReference>
<evidence type="ECO:0000256" key="2">
    <source>
        <dbReference type="ARBA" id="ARBA00004842"/>
    </source>
</evidence>
<evidence type="ECO:0000256" key="14">
    <source>
        <dbReference type="HAMAP-Rule" id="MF_00370"/>
    </source>
</evidence>